<dbReference type="Gene3D" id="3.30.200.20">
    <property type="entry name" value="Phosphorylase Kinase, domain 1"/>
    <property type="match status" value="1"/>
</dbReference>
<keyword evidence="5 10" id="KW-0418">Kinase</keyword>
<dbReference type="EC" id="2.7.11.1" evidence="1"/>
<dbReference type="GO" id="GO:0004674">
    <property type="term" value="F:protein serine/threonine kinase activity"/>
    <property type="evidence" value="ECO:0007669"/>
    <property type="project" value="UniProtKB-KW"/>
</dbReference>
<dbReference type="PROSITE" id="PS00108">
    <property type="entry name" value="PROTEIN_KINASE_ST"/>
    <property type="match status" value="1"/>
</dbReference>
<proteinExistence type="predicted"/>
<evidence type="ECO:0000256" key="2">
    <source>
        <dbReference type="ARBA" id="ARBA00022527"/>
    </source>
</evidence>
<evidence type="ECO:0000256" key="5">
    <source>
        <dbReference type="ARBA" id="ARBA00022777"/>
    </source>
</evidence>
<keyword evidence="2 10" id="KW-0723">Serine/threonine-protein kinase</keyword>
<evidence type="ECO:0000256" key="3">
    <source>
        <dbReference type="ARBA" id="ARBA00022679"/>
    </source>
</evidence>
<dbReference type="CDD" id="cd14014">
    <property type="entry name" value="STKc_PknB_like"/>
    <property type="match status" value="1"/>
</dbReference>
<dbReference type="KEGG" id="mbd:MEBOL_000312"/>
<reference evidence="10 11" key="1">
    <citation type="submission" date="2017-06" db="EMBL/GenBank/DDBJ databases">
        <authorList>
            <person name="Kim H.J."/>
            <person name="Triplett B.A."/>
        </authorList>
    </citation>
    <scope>NUCLEOTIDE SEQUENCE [LARGE SCALE GENOMIC DNA]</scope>
    <source>
        <strain evidence="10 11">DSM 14713</strain>
    </source>
</reference>
<dbReference type="InterPro" id="IPR017441">
    <property type="entry name" value="Protein_kinase_ATP_BS"/>
</dbReference>
<dbReference type="SUPFAM" id="SSF56112">
    <property type="entry name" value="Protein kinase-like (PK-like)"/>
    <property type="match status" value="1"/>
</dbReference>
<dbReference type="PROSITE" id="PS00107">
    <property type="entry name" value="PROTEIN_KINASE_ATP"/>
    <property type="match status" value="1"/>
</dbReference>
<dbReference type="PANTHER" id="PTHR43289:SF6">
    <property type="entry name" value="SERINE_THREONINE-PROTEIN KINASE NEKL-3"/>
    <property type="match status" value="1"/>
</dbReference>
<evidence type="ECO:0000256" key="7">
    <source>
        <dbReference type="PROSITE-ProRule" id="PRU10141"/>
    </source>
</evidence>
<dbReference type="Proteomes" id="UP000217289">
    <property type="component" value="Chromosome"/>
</dbReference>
<feature type="binding site" evidence="7">
    <location>
        <position position="110"/>
    </location>
    <ligand>
        <name>ATP</name>
        <dbReference type="ChEBI" id="CHEBI:30616"/>
    </ligand>
</feature>
<keyword evidence="11" id="KW-1185">Reference proteome</keyword>
<keyword evidence="3" id="KW-0808">Transferase</keyword>
<accession>A0A286NV07</accession>
<feature type="compositionally biased region" description="Basic and acidic residues" evidence="8">
    <location>
        <begin position="1"/>
        <end position="11"/>
    </location>
</feature>
<evidence type="ECO:0000256" key="6">
    <source>
        <dbReference type="ARBA" id="ARBA00022840"/>
    </source>
</evidence>
<feature type="region of interest" description="Disordered" evidence="8">
    <location>
        <begin position="1"/>
        <end position="38"/>
    </location>
</feature>
<name>A0A286NV07_9BACT</name>
<evidence type="ECO:0000313" key="10">
    <source>
        <dbReference type="EMBL" id="ATB26878.1"/>
    </source>
</evidence>
<evidence type="ECO:0000313" key="11">
    <source>
        <dbReference type="Proteomes" id="UP000217289"/>
    </source>
</evidence>
<dbReference type="AlphaFoldDB" id="A0A286NV07"/>
<keyword evidence="6 7" id="KW-0067">ATP-binding</keyword>
<dbReference type="InterPro" id="IPR008271">
    <property type="entry name" value="Ser/Thr_kinase_AS"/>
</dbReference>
<dbReference type="Pfam" id="PF00069">
    <property type="entry name" value="Pkinase"/>
    <property type="match status" value="1"/>
</dbReference>
<dbReference type="SMART" id="SM00220">
    <property type="entry name" value="S_TKc"/>
    <property type="match status" value="1"/>
</dbReference>
<evidence type="ECO:0000256" key="8">
    <source>
        <dbReference type="SAM" id="MobiDB-lite"/>
    </source>
</evidence>
<sequence length="348" mass="38294">MAEENEVHSTDDEAGGVTYLRAEGPAQRAPSDEGHPELDVTLRPVTPLVSPKGTLIQGAVTPPSVSASRGLVPGQVVADRYRVEKWLGAGGTSTVYQALDLSKHRRVALKVLAVPHADDALVTRFRQEVQHARALEHVNILHVFDVGWDGERHYLTVELLEGKDLRQIMQERRPTLANALRWLTHAAVALEHAHGHGVLHRDVKPGNLFITHTGVLKLMDFGLAKSTHVMGMTAQGATLGTPEYMAPEQVMGTPPVSPATDLYALGVVAYELFTGQLPFRHAQPVPLMFLHVQEAPIPPRTLCPDLPEPFESIVLKLMQKRPEDRYPNATELRTALAKLWPLVIKRPA</sequence>
<evidence type="ECO:0000256" key="4">
    <source>
        <dbReference type="ARBA" id="ARBA00022741"/>
    </source>
</evidence>
<dbReference type="GO" id="GO:0005524">
    <property type="term" value="F:ATP binding"/>
    <property type="evidence" value="ECO:0007669"/>
    <property type="project" value="UniProtKB-UniRule"/>
</dbReference>
<evidence type="ECO:0000259" key="9">
    <source>
        <dbReference type="PROSITE" id="PS50011"/>
    </source>
</evidence>
<dbReference type="PANTHER" id="PTHR43289">
    <property type="entry name" value="MITOGEN-ACTIVATED PROTEIN KINASE KINASE KINASE 20-RELATED"/>
    <property type="match status" value="1"/>
</dbReference>
<dbReference type="InterPro" id="IPR011009">
    <property type="entry name" value="Kinase-like_dom_sf"/>
</dbReference>
<dbReference type="FunFam" id="1.10.510.10:FF:000021">
    <property type="entry name" value="Serine/threonine protein kinase"/>
    <property type="match status" value="1"/>
</dbReference>
<dbReference type="Gene3D" id="1.10.510.10">
    <property type="entry name" value="Transferase(Phosphotransferase) domain 1"/>
    <property type="match status" value="1"/>
</dbReference>
<feature type="domain" description="Protein kinase" evidence="9">
    <location>
        <begin position="81"/>
        <end position="343"/>
    </location>
</feature>
<dbReference type="PROSITE" id="PS50011">
    <property type="entry name" value="PROTEIN_KINASE_DOM"/>
    <property type="match status" value="1"/>
</dbReference>
<protein>
    <recommendedName>
        <fullName evidence="1">non-specific serine/threonine protein kinase</fullName>
        <ecNumber evidence="1">2.7.11.1</ecNumber>
    </recommendedName>
</protein>
<dbReference type="EMBL" id="CP022163">
    <property type="protein sequence ID" value="ATB26878.1"/>
    <property type="molecule type" value="Genomic_DNA"/>
</dbReference>
<evidence type="ECO:0000256" key="1">
    <source>
        <dbReference type="ARBA" id="ARBA00012513"/>
    </source>
</evidence>
<gene>
    <name evidence="10" type="ORF">MEBOL_000312</name>
</gene>
<dbReference type="InterPro" id="IPR000719">
    <property type="entry name" value="Prot_kinase_dom"/>
</dbReference>
<organism evidence="10 11">
    <name type="scientific">Melittangium boletus DSM 14713</name>
    <dbReference type="NCBI Taxonomy" id="1294270"/>
    <lineage>
        <taxon>Bacteria</taxon>
        <taxon>Pseudomonadati</taxon>
        <taxon>Myxococcota</taxon>
        <taxon>Myxococcia</taxon>
        <taxon>Myxococcales</taxon>
        <taxon>Cystobacterineae</taxon>
        <taxon>Archangiaceae</taxon>
        <taxon>Melittangium</taxon>
    </lineage>
</organism>
<keyword evidence="4 7" id="KW-0547">Nucleotide-binding</keyword>